<reference evidence="3" key="1">
    <citation type="submission" date="2022-06" db="EMBL/GenBank/DDBJ databases">
        <title>Complete genome sequences of two strains of the flax pathogen Septoria linicola.</title>
        <authorList>
            <person name="Lapalu N."/>
            <person name="Simon A."/>
            <person name="Demenou B."/>
            <person name="Paumier D."/>
            <person name="Guillot M.-P."/>
            <person name="Gout L."/>
            <person name="Valade R."/>
        </authorList>
    </citation>
    <scope>NUCLEOTIDE SEQUENCE</scope>
    <source>
        <strain evidence="3">SE15195</strain>
    </source>
</reference>
<evidence type="ECO:0000259" key="2">
    <source>
        <dbReference type="Pfam" id="PF13193"/>
    </source>
</evidence>
<dbReference type="Pfam" id="PF13193">
    <property type="entry name" value="AMP-binding_C"/>
    <property type="match status" value="1"/>
</dbReference>
<dbReference type="PROSITE" id="PS00455">
    <property type="entry name" value="AMP_BINDING"/>
    <property type="match status" value="1"/>
</dbReference>
<dbReference type="Gene3D" id="3.30.300.30">
    <property type="match status" value="1"/>
</dbReference>
<dbReference type="Proteomes" id="UP001056384">
    <property type="component" value="Chromosome 1"/>
</dbReference>
<feature type="domain" description="AMP-dependent synthetase/ligase" evidence="1">
    <location>
        <begin position="36"/>
        <end position="401"/>
    </location>
</feature>
<dbReference type="InterPro" id="IPR042099">
    <property type="entry name" value="ANL_N_sf"/>
</dbReference>
<dbReference type="PANTHER" id="PTHR24096">
    <property type="entry name" value="LONG-CHAIN-FATTY-ACID--COA LIGASE"/>
    <property type="match status" value="1"/>
</dbReference>
<name>A0A9Q9ACS9_9PEZI</name>
<evidence type="ECO:0000313" key="4">
    <source>
        <dbReference type="Proteomes" id="UP001056384"/>
    </source>
</evidence>
<feature type="domain" description="AMP-binding enzyme C-terminal" evidence="2">
    <location>
        <begin position="451"/>
        <end position="529"/>
    </location>
</feature>
<proteinExistence type="predicted"/>
<dbReference type="CDD" id="cd05911">
    <property type="entry name" value="Firefly_Luc_like"/>
    <property type="match status" value="1"/>
</dbReference>
<dbReference type="PANTHER" id="PTHR24096:SF194">
    <property type="entry name" value="AMP-DEPENDENT SYNTHETASE_LIGASE DOMAIN-CONTAINING PROTEIN"/>
    <property type="match status" value="1"/>
</dbReference>
<keyword evidence="4" id="KW-1185">Reference proteome</keyword>
<dbReference type="Gene3D" id="3.40.50.12780">
    <property type="entry name" value="N-terminal domain of ligase-like"/>
    <property type="match status" value="1"/>
</dbReference>
<dbReference type="AlphaFoldDB" id="A0A9Q9ACS9"/>
<dbReference type="InterPro" id="IPR045851">
    <property type="entry name" value="AMP-bd_C_sf"/>
</dbReference>
<dbReference type="InterPro" id="IPR000873">
    <property type="entry name" value="AMP-dep_synth/lig_dom"/>
</dbReference>
<dbReference type="Pfam" id="PF00501">
    <property type="entry name" value="AMP-binding"/>
    <property type="match status" value="1"/>
</dbReference>
<evidence type="ECO:0000259" key="1">
    <source>
        <dbReference type="Pfam" id="PF00501"/>
    </source>
</evidence>
<protein>
    <submittedName>
        <fullName evidence="3">AMP-dependent synthetase/ligase, AMP-binding, AMP-binding enzyme domain, ANL</fullName>
    </submittedName>
</protein>
<dbReference type="GO" id="GO:0016405">
    <property type="term" value="F:CoA-ligase activity"/>
    <property type="evidence" value="ECO:0007669"/>
    <property type="project" value="TreeGrafter"/>
</dbReference>
<dbReference type="OrthoDB" id="6509636at2759"/>
<gene>
    <name evidence="3" type="ORF">Slin15195_G004980</name>
</gene>
<dbReference type="EMBL" id="CP099418">
    <property type="protein sequence ID" value="USW47179.1"/>
    <property type="molecule type" value="Genomic_DNA"/>
</dbReference>
<dbReference type="SUPFAM" id="SSF56801">
    <property type="entry name" value="Acetyl-CoA synthetase-like"/>
    <property type="match status" value="1"/>
</dbReference>
<sequence>MPIRSTLPDVDIPQCNLLSFLFPTGKAEEDKLLWIDAANPDNSLTASQALHLIKRFACGLDKLHIPKHAPVMVVAPNSIYTPVVYLAVIGSGRVFTAANPDYTVSELVHQMKTAHAAVVLADPSVLPKVQKAAAEASVPGHRVYQFPVAADAKCDVTNWQRILASDAEAKKWTWDNLEGQASKDTVAVINFSSGTTGQPKGVCTTHYNWVSNALQIIHARLDSTGQTIECPDPDRWLTFLPWYHAYAQMFTMIVACKLRQKIYTMSRFQLEPYLAYIAKYKITNLQLVPPVLIMMNKRQGIEELDLTSVNWIMSAAAPLKRDLQNDISKKLKATIVQSYGMTETTCTALMIPGLLEDDSGSAGLLLPSTEAMLVDEDGKEVPAGQSGELWVRGPQMLKCYWENEPATRETYAEGGWLKTGDVAEYKDAKFWIVDRRKELIKVKGYQVAPAELEALLLEHDDIADAAVVGLNVEDEERPRAYVKLQSPSIEAVGVERGIKRYVAKRAAKHKHLTGGVVIVDAIPRLLSGKIQRKVVKEWAKRDALALESKVTAKL</sequence>
<evidence type="ECO:0000313" key="3">
    <source>
        <dbReference type="EMBL" id="USW47179.1"/>
    </source>
</evidence>
<dbReference type="InterPro" id="IPR020845">
    <property type="entry name" value="AMP-binding_CS"/>
</dbReference>
<accession>A0A9Q9ACS9</accession>
<organism evidence="3 4">
    <name type="scientific">Septoria linicola</name>
    <dbReference type="NCBI Taxonomy" id="215465"/>
    <lineage>
        <taxon>Eukaryota</taxon>
        <taxon>Fungi</taxon>
        <taxon>Dikarya</taxon>
        <taxon>Ascomycota</taxon>
        <taxon>Pezizomycotina</taxon>
        <taxon>Dothideomycetes</taxon>
        <taxon>Dothideomycetidae</taxon>
        <taxon>Mycosphaerellales</taxon>
        <taxon>Mycosphaerellaceae</taxon>
        <taxon>Septoria</taxon>
    </lineage>
</organism>
<dbReference type="InterPro" id="IPR025110">
    <property type="entry name" value="AMP-bd_C"/>
</dbReference>